<dbReference type="RefSeq" id="WP_347287249.1">
    <property type="nucleotide sequence ID" value="NZ_JAUZQE010000025.1"/>
</dbReference>
<dbReference type="Gene3D" id="3.40.50.150">
    <property type="entry name" value="Vaccinia Virus protein VP39"/>
    <property type="match status" value="1"/>
</dbReference>
<evidence type="ECO:0000256" key="2">
    <source>
        <dbReference type="ARBA" id="ARBA00022679"/>
    </source>
</evidence>
<dbReference type="EMBL" id="JAUZQE010000025">
    <property type="protein sequence ID" value="MDR4126437.1"/>
    <property type="molecule type" value="Genomic_DNA"/>
</dbReference>
<dbReference type="Pfam" id="PF22458">
    <property type="entry name" value="RsmF-B_ferredox"/>
    <property type="match status" value="1"/>
</dbReference>
<dbReference type="InterPro" id="IPR035926">
    <property type="entry name" value="NusB-like_sf"/>
</dbReference>
<dbReference type="EC" id="2.1.1.176" evidence="7"/>
<dbReference type="InterPro" id="IPR049560">
    <property type="entry name" value="MeTrfase_RsmB-F_NOP2_cat"/>
</dbReference>
<gene>
    <name evidence="7" type="primary">rsmB</name>
    <name evidence="7" type="ORF">Q8947_10650</name>
</gene>
<dbReference type="Pfam" id="PF01189">
    <property type="entry name" value="Methyltr_RsmB-F"/>
    <property type="match status" value="1"/>
</dbReference>
<dbReference type="InterPro" id="IPR023267">
    <property type="entry name" value="RCMT"/>
</dbReference>
<evidence type="ECO:0000256" key="1">
    <source>
        <dbReference type="ARBA" id="ARBA00022603"/>
    </source>
</evidence>
<keyword evidence="4 5" id="KW-0694">RNA-binding</keyword>
<proteinExistence type="inferred from homology"/>
<reference evidence="7 8" key="1">
    <citation type="submission" date="2023-08" db="EMBL/GenBank/DDBJ databases">
        <title>Alcaligenaceae gen. nov., a novel taxon isolated from the sludge of Yixing Pesticide Factory.</title>
        <authorList>
            <person name="Ruan L."/>
        </authorList>
    </citation>
    <scope>NUCLEOTIDE SEQUENCE [LARGE SCALE GENOMIC DNA]</scope>
    <source>
        <strain evidence="7 8">LG-2</strain>
    </source>
</reference>
<evidence type="ECO:0000256" key="3">
    <source>
        <dbReference type="ARBA" id="ARBA00022691"/>
    </source>
</evidence>
<dbReference type="GO" id="GO:0008168">
    <property type="term" value="F:methyltransferase activity"/>
    <property type="evidence" value="ECO:0007669"/>
    <property type="project" value="UniProtKB-KW"/>
</dbReference>
<dbReference type="GO" id="GO:0032259">
    <property type="term" value="P:methylation"/>
    <property type="evidence" value="ECO:0007669"/>
    <property type="project" value="UniProtKB-KW"/>
</dbReference>
<dbReference type="Gene3D" id="1.10.287.730">
    <property type="entry name" value="Helix hairpin bin"/>
    <property type="match status" value="1"/>
</dbReference>
<dbReference type="InterPro" id="IPR001678">
    <property type="entry name" value="MeTrfase_RsmB-F_NOP2_dom"/>
</dbReference>
<dbReference type="PROSITE" id="PS51686">
    <property type="entry name" value="SAM_MT_RSMB_NOP"/>
    <property type="match status" value="1"/>
</dbReference>
<dbReference type="SUPFAM" id="SSF53335">
    <property type="entry name" value="S-adenosyl-L-methionine-dependent methyltransferases"/>
    <property type="match status" value="1"/>
</dbReference>
<accession>A0ABU1D7M1</accession>
<dbReference type="CDD" id="cd02440">
    <property type="entry name" value="AdoMet_MTases"/>
    <property type="match status" value="1"/>
</dbReference>
<evidence type="ECO:0000256" key="4">
    <source>
        <dbReference type="ARBA" id="ARBA00022884"/>
    </source>
</evidence>
<dbReference type="InterPro" id="IPR054728">
    <property type="entry name" value="RsmB-like_ferredoxin"/>
</dbReference>
<feature type="binding site" evidence="5">
    <location>
        <position position="330"/>
    </location>
    <ligand>
        <name>S-adenosyl-L-methionine</name>
        <dbReference type="ChEBI" id="CHEBI:59789"/>
    </ligand>
</feature>
<feature type="binding site" evidence="5">
    <location>
        <position position="301"/>
    </location>
    <ligand>
        <name>S-adenosyl-L-methionine</name>
        <dbReference type="ChEBI" id="CHEBI:59789"/>
    </ligand>
</feature>
<comment type="caution">
    <text evidence="7">The sequence shown here is derived from an EMBL/GenBank/DDBJ whole genome shotgun (WGS) entry which is preliminary data.</text>
</comment>
<dbReference type="PRINTS" id="PR02008">
    <property type="entry name" value="RCMTFAMILY"/>
</dbReference>
<dbReference type="PANTHER" id="PTHR22807:SF61">
    <property type="entry name" value="NOL1_NOP2_SUN FAMILY PROTEIN _ ANTITERMINATION NUSB DOMAIN-CONTAINING PROTEIN"/>
    <property type="match status" value="1"/>
</dbReference>
<evidence type="ECO:0000259" key="6">
    <source>
        <dbReference type="PROSITE" id="PS51686"/>
    </source>
</evidence>
<dbReference type="InterPro" id="IPR004573">
    <property type="entry name" value="rRNA_ssu_MeTfrase_B"/>
</dbReference>
<dbReference type="Gene3D" id="1.10.940.10">
    <property type="entry name" value="NusB-like"/>
    <property type="match status" value="1"/>
</dbReference>
<comment type="similarity">
    <text evidence="5">Belongs to the class I-like SAM-binding methyltransferase superfamily. RsmB/NOP family.</text>
</comment>
<dbReference type="NCBIfam" id="NF008149">
    <property type="entry name" value="PRK10901.1"/>
    <property type="match status" value="1"/>
</dbReference>
<feature type="active site" description="Nucleophile" evidence="5">
    <location>
        <position position="402"/>
    </location>
</feature>
<organism evidence="7 8">
    <name type="scientific">Yanghanlia caeni</name>
    <dbReference type="NCBI Taxonomy" id="3064283"/>
    <lineage>
        <taxon>Bacteria</taxon>
        <taxon>Pseudomonadati</taxon>
        <taxon>Pseudomonadota</taxon>
        <taxon>Betaproteobacteria</taxon>
        <taxon>Burkholderiales</taxon>
        <taxon>Alcaligenaceae</taxon>
        <taxon>Yanghanlia</taxon>
    </lineage>
</organism>
<keyword evidence="8" id="KW-1185">Reference proteome</keyword>
<evidence type="ECO:0000256" key="5">
    <source>
        <dbReference type="PROSITE-ProRule" id="PRU01023"/>
    </source>
</evidence>
<feature type="binding site" evidence="5">
    <location>
        <begin position="279"/>
        <end position="285"/>
    </location>
    <ligand>
        <name>S-adenosyl-L-methionine</name>
        <dbReference type="ChEBI" id="CHEBI:59789"/>
    </ligand>
</feature>
<name>A0ABU1D7M1_9BURK</name>
<feature type="binding site" evidence="5">
    <location>
        <position position="349"/>
    </location>
    <ligand>
        <name>S-adenosyl-L-methionine</name>
        <dbReference type="ChEBI" id="CHEBI:59789"/>
    </ligand>
</feature>
<dbReference type="PANTHER" id="PTHR22807">
    <property type="entry name" value="NOP2 YEAST -RELATED NOL1/NOP2/FMU SUN DOMAIN-CONTAINING"/>
    <property type="match status" value="1"/>
</dbReference>
<dbReference type="InterPro" id="IPR029063">
    <property type="entry name" value="SAM-dependent_MTases_sf"/>
</dbReference>
<keyword evidence="1 5" id="KW-0489">Methyltransferase</keyword>
<evidence type="ECO:0000313" key="8">
    <source>
        <dbReference type="Proteomes" id="UP001232156"/>
    </source>
</evidence>
<evidence type="ECO:0000313" key="7">
    <source>
        <dbReference type="EMBL" id="MDR4126437.1"/>
    </source>
</evidence>
<feature type="domain" description="SAM-dependent MTase RsmB/NOP-type" evidence="6">
    <location>
        <begin position="191"/>
        <end position="476"/>
    </location>
</feature>
<dbReference type="NCBIfam" id="TIGR00563">
    <property type="entry name" value="rsmB"/>
    <property type="match status" value="1"/>
</dbReference>
<dbReference type="Proteomes" id="UP001232156">
    <property type="component" value="Unassembled WGS sequence"/>
</dbReference>
<protein>
    <submittedName>
        <fullName evidence="7">16S rRNA (Cytosine(967)-C(5))-methyltransferase RsmB</fullName>
        <ecNumber evidence="7">2.1.1.176</ecNumber>
    </submittedName>
</protein>
<sequence>MRVFSHVQDTPSRPGRISLSDTLLAAAQNVQAVLAGRSLSDSLAATDPALRASAQAVSFHVMRRLGLATALREALVPRKPTNPLLDALLRVALALLETAAAATDPDAESRPGREVPVYAPHTVVDQAVRAAGAHRKLKPFKGLVNGVLRRFLRERPSILAQALRDPLAQYNHPQWWVERLQQAYPEHWQALLEAADRPGPLALRVNARRAHVEQVLDAFDAAGIEAFSPMPGAVVLAEPRPVQALPGFEEGWWSVQDLSAQLAARLLPVHDGMHVLDACAAPGGKAAHLLEQADLQLTALDFDAQRLARVSDTLQRLGLLSGKVQLRCADAADVHAWWNGEPYEAILADVPCTASGVLRRHPDIRWLRREDDLARTAALQRRIVDALWGVLKPGGHLLYATCSIFPEEGELQAQAFMRRHGNAQRLPAPGQILPIIPVGSADSCSRTIWPHAHVQGVDAPFPVTGDGFYYALFAKKG</sequence>
<dbReference type="SUPFAM" id="SSF48013">
    <property type="entry name" value="NusB-like"/>
    <property type="match status" value="1"/>
</dbReference>
<keyword evidence="2 5" id="KW-0808">Transferase</keyword>
<keyword evidence="3 5" id="KW-0949">S-adenosyl-L-methionine</keyword>
<dbReference type="Gene3D" id="3.30.70.1170">
    <property type="entry name" value="Sun protein, domain 3"/>
    <property type="match status" value="1"/>
</dbReference>